<keyword evidence="4" id="KW-1003">Cell membrane</keyword>
<feature type="zinc finger region" description="C3H1-type" evidence="13">
    <location>
        <begin position="55"/>
        <end position="82"/>
    </location>
</feature>
<dbReference type="GO" id="GO:0005886">
    <property type="term" value="C:plasma membrane"/>
    <property type="evidence" value="ECO:0007669"/>
    <property type="project" value="UniProtKB-SubCell"/>
</dbReference>
<dbReference type="GO" id="GO:0008270">
    <property type="term" value="F:zinc ion binding"/>
    <property type="evidence" value="ECO:0007669"/>
    <property type="project" value="UniProtKB-KW"/>
</dbReference>
<evidence type="ECO:0000256" key="6">
    <source>
        <dbReference type="ARBA" id="ARBA00022989"/>
    </source>
</evidence>
<dbReference type="GO" id="GO:0034707">
    <property type="term" value="C:chloride channel complex"/>
    <property type="evidence" value="ECO:0007669"/>
    <property type="project" value="UniProtKB-KW"/>
</dbReference>
<feature type="compositionally biased region" description="Polar residues" evidence="14">
    <location>
        <begin position="274"/>
        <end position="285"/>
    </location>
</feature>
<keyword evidence="7" id="KW-0406">Ion transport</keyword>
<evidence type="ECO:0000256" key="2">
    <source>
        <dbReference type="ARBA" id="ARBA00009849"/>
    </source>
</evidence>
<keyword evidence="11" id="KW-0868">Chloride</keyword>
<reference evidence="17" key="1">
    <citation type="submission" date="2021-04" db="EMBL/GenBank/DDBJ databases">
        <authorList>
            <consortium name="Wellcome Sanger Institute Data Sharing"/>
        </authorList>
    </citation>
    <scope>NUCLEOTIDE SEQUENCE [LARGE SCALE GENOMIC DNA]</scope>
</reference>
<name>A0A671XMB9_SPAAU</name>
<evidence type="ECO:0000256" key="10">
    <source>
        <dbReference type="ARBA" id="ARBA00023180"/>
    </source>
</evidence>
<proteinExistence type="inferred from homology"/>
<feature type="domain" description="C3H1-type" evidence="16">
    <location>
        <begin position="55"/>
        <end position="82"/>
    </location>
</feature>
<dbReference type="SUPFAM" id="SSF55144">
    <property type="entry name" value="LigT-like"/>
    <property type="match status" value="1"/>
</dbReference>
<dbReference type="Gene3D" id="3.90.1140.10">
    <property type="entry name" value="Cyclic phosphodiesterase"/>
    <property type="match status" value="1"/>
</dbReference>
<feature type="transmembrane region" description="Helical" evidence="15">
    <location>
        <begin position="624"/>
        <end position="647"/>
    </location>
</feature>
<comment type="similarity">
    <text evidence="2">Belongs to the tweety family.</text>
</comment>
<feature type="compositionally biased region" description="Acidic residues" evidence="14">
    <location>
        <begin position="601"/>
        <end position="610"/>
    </location>
</feature>
<dbReference type="Pfam" id="PF04457">
    <property type="entry name" value="MJ1316"/>
    <property type="match status" value="1"/>
</dbReference>
<keyword evidence="12" id="KW-0407">Ion channel</keyword>
<dbReference type="Pfam" id="PF04906">
    <property type="entry name" value="Tweety"/>
    <property type="match status" value="1"/>
</dbReference>
<dbReference type="Proteomes" id="UP000472265">
    <property type="component" value="Chromosome 17"/>
</dbReference>
<dbReference type="Ensembl" id="ENSSAUT00010054088.1">
    <property type="protein sequence ID" value="ENSSAUP00010051431.1"/>
    <property type="gene ID" value="ENSSAUG00010021355.1"/>
</dbReference>
<organism evidence="17 18">
    <name type="scientific">Sparus aurata</name>
    <name type="common">Gilthead sea bream</name>
    <dbReference type="NCBI Taxonomy" id="8175"/>
    <lineage>
        <taxon>Eukaryota</taxon>
        <taxon>Metazoa</taxon>
        <taxon>Chordata</taxon>
        <taxon>Craniata</taxon>
        <taxon>Vertebrata</taxon>
        <taxon>Euteleostomi</taxon>
        <taxon>Actinopterygii</taxon>
        <taxon>Neopterygii</taxon>
        <taxon>Teleostei</taxon>
        <taxon>Neoteleostei</taxon>
        <taxon>Acanthomorphata</taxon>
        <taxon>Eupercaria</taxon>
        <taxon>Spariformes</taxon>
        <taxon>Sparidae</taxon>
        <taxon>Sparus</taxon>
    </lineage>
</organism>
<dbReference type="Gene3D" id="4.10.1000.10">
    <property type="entry name" value="Zinc finger, CCCH-type"/>
    <property type="match status" value="1"/>
</dbReference>
<evidence type="ECO:0000259" key="16">
    <source>
        <dbReference type="PROSITE" id="PS50103"/>
    </source>
</evidence>
<feature type="compositionally biased region" description="Acidic residues" evidence="14">
    <location>
        <begin position="325"/>
        <end position="335"/>
    </location>
</feature>
<evidence type="ECO:0000256" key="13">
    <source>
        <dbReference type="PROSITE-ProRule" id="PRU00723"/>
    </source>
</evidence>
<reference evidence="17" key="3">
    <citation type="submission" date="2025-09" db="UniProtKB">
        <authorList>
            <consortium name="Ensembl"/>
        </authorList>
    </citation>
    <scope>IDENTIFICATION</scope>
</reference>
<evidence type="ECO:0000256" key="14">
    <source>
        <dbReference type="SAM" id="MobiDB-lite"/>
    </source>
</evidence>
<feature type="region of interest" description="Disordered" evidence="14">
    <location>
        <begin position="274"/>
        <end position="375"/>
    </location>
</feature>
<dbReference type="SMART" id="SM00356">
    <property type="entry name" value="ZnF_C3H1"/>
    <property type="match status" value="1"/>
</dbReference>
<feature type="transmembrane region" description="Helical" evidence="15">
    <location>
        <begin position="790"/>
        <end position="811"/>
    </location>
</feature>
<dbReference type="InterPro" id="IPR019510">
    <property type="entry name" value="AKAP7-like_phosphoesterase"/>
</dbReference>
<keyword evidence="10" id="KW-0325">Glycoprotein</keyword>
<dbReference type="InterPro" id="IPR042653">
    <property type="entry name" value="Leng9"/>
</dbReference>
<feature type="region of interest" description="Disordered" evidence="14">
    <location>
        <begin position="81"/>
        <end position="129"/>
    </location>
</feature>
<feature type="region of interest" description="Disordered" evidence="14">
    <location>
        <begin position="1"/>
        <end position="56"/>
    </location>
</feature>
<feature type="compositionally biased region" description="Basic and acidic residues" evidence="14">
    <location>
        <begin position="297"/>
        <end position="306"/>
    </location>
</feature>
<evidence type="ECO:0000256" key="12">
    <source>
        <dbReference type="ARBA" id="ARBA00023303"/>
    </source>
</evidence>
<keyword evidence="13" id="KW-0862">Zinc</keyword>
<feature type="region of interest" description="Disordered" evidence="14">
    <location>
        <begin position="211"/>
        <end position="255"/>
    </location>
</feature>
<evidence type="ECO:0000256" key="7">
    <source>
        <dbReference type="ARBA" id="ARBA00023065"/>
    </source>
</evidence>
<dbReference type="PROSITE" id="PS50103">
    <property type="entry name" value="ZF_C3H1"/>
    <property type="match status" value="1"/>
</dbReference>
<feature type="compositionally biased region" description="Polar residues" evidence="14">
    <location>
        <begin position="36"/>
        <end position="49"/>
    </location>
</feature>
<sequence length="974" mass="107838">MASDGLGEPSIPPEDQTGDGTLLTDAPSPEARVPSEPNNVKDTLETTTESAERDEDGVNVCQFFLMGKCHFGNRCRLSHSDPFVDDSGAASPDQDDKQDGEKMEKHKKKGNKATKPKFEPKEVNKKPRMRTADDVISRILWDASADSSEFVVGYVDRFLGVLERPFNDFNWDTNPCDCDYSTELALPRHRIQYFTYRGHRVWDRHSRTDRVFGSTGQSLAPPFGGEEEVKGDQAKQQGLETTEEQPPVVCGQSETEECTCAKNTHLEEERLSNMNDYNPESTQPDPKSPAHTSQEQQESRRARSQDSTDQTSPSQKEGAVVKQDPEEEPTEEWQETWEGNDASSHPGALNISQTGSPLEQREEKRGGRPPKKRPTHFITFRANTPAILSCFQQLQKEITSLLPSSAPHWQTSSGLHVTMCLLVLRSPAEVDAAAEILRQFAHLDRNCPVSLNFPVKLKHFNGRVLYLSPQPQLRLQQLNSGLQEAYREKGLLHRDSYNPRYHLTLAKGGGRDQWQWKMAAMTTVPSYTPSLWVRMCHALPRLDLTMQMKDNIFVPDSWEYQQTLLVLSSLSAIALVISLLVVLSFLIHYCCCHRGDRSEGSEEEEEDEDGSTGHGYSGKKGRGICCVTWVAVAAVTLCCVAIGVGFYGNSEANDGMYQLTSSLLTANYTLASIDLLISDTIAGLQLSVSGPLTSMEELFTGSKPFLVSTRNCRRLSDNVVNLLSSISLARSSADFSLGNDSSISGASIIPLTPVPPSVAPTVVPTSGLMPNPFSPGWAANTLMVNEDYRWLSYVLLLLLDLIVCLFILLGLAKQARWLLILMTVLAWLALFLSWGSLGLETATVVVSRPRKNCSGGREGGIGREWDCHGGIGSLQLRKESYRRPSPDGRLKLCMCVCVCVRVISVPIVLNREKTCLLGNAAVVAEDQKGRKMGQRLKIQCVCTSTFVNKVCLCIKVRVLHVSVFALVWAFGSEK</sequence>
<protein>
    <submittedName>
        <fullName evidence="17">Tweety family member 1</fullName>
    </submittedName>
</protein>
<evidence type="ECO:0000313" key="17">
    <source>
        <dbReference type="Ensembl" id="ENSSAUP00010051431.1"/>
    </source>
</evidence>
<dbReference type="InterPro" id="IPR009097">
    <property type="entry name" value="Cyclic_Pdiesterase"/>
</dbReference>
<dbReference type="Pfam" id="PF10469">
    <property type="entry name" value="AKAP7_NLS"/>
    <property type="match status" value="1"/>
</dbReference>
<evidence type="ECO:0000313" key="18">
    <source>
        <dbReference type="Proteomes" id="UP000472265"/>
    </source>
</evidence>
<evidence type="ECO:0000256" key="8">
    <source>
        <dbReference type="ARBA" id="ARBA00023136"/>
    </source>
</evidence>
<dbReference type="PANTHER" id="PTHR46729">
    <property type="entry name" value="LEUKOCYTE RECEPTOR CLUSTER MEMBER 9"/>
    <property type="match status" value="1"/>
</dbReference>
<dbReference type="InterPro" id="IPR000571">
    <property type="entry name" value="Znf_CCCH"/>
</dbReference>
<dbReference type="InParanoid" id="A0A671XMB9"/>
<keyword evidence="13" id="KW-0863">Zinc-finger</keyword>
<reference evidence="17" key="2">
    <citation type="submission" date="2025-08" db="UniProtKB">
        <authorList>
            <consortium name="Ensembl"/>
        </authorList>
    </citation>
    <scope>IDENTIFICATION</scope>
</reference>
<comment type="subcellular location">
    <subcellularLocation>
        <location evidence="1">Cell membrane</location>
        <topology evidence="1">Multi-pass membrane protein</topology>
    </subcellularLocation>
</comment>
<keyword evidence="13" id="KW-0479">Metal-binding</keyword>
<evidence type="ECO:0000256" key="1">
    <source>
        <dbReference type="ARBA" id="ARBA00004651"/>
    </source>
</evidence>
<evidence type="ECO:0000256" key="3">
    <source>
        <dbReference type="ARBA" id="ARBA00022448"/>
    </source>
</evidence>
<feature type="region of interest" description="Disordered" evidence="14">
    <location>
        <begin position="596"/>
        <end position="619"/>
    </location>
</feature>
<evidence type="ECO:0000256" key="5">
    <source>
        <dbReference type="ARBA" id="ARBA00022692"/>
    </source>
</evidence>
<keyword evidence="3" id="KW-0813">Transport</keyword>
<feature type="transmembrane region" description="Helical" evidence="15">
    <location>
        <begin position="564"/>
        <end position="587"/>
    </location>
</feature>
<dbReference type="InterPro" id="IPR006990">
    <property type="entry name" value="Tweety"/>
</dbReference>
<gene>
    <name evidence="17" type="primary">leng9</name>
</gene>
<dbReference type="PANTHER" id="PTHR46729:SF1">
    <property type="entry name" value="LEUKOCYTE RECEPTOR CLUSTER MEMBER 9"/>
    <property type="match status" value="1"/>
</dbReference>
<dbReference type="InterPro" id="IPR040459">
    <property type="entry name" value="MJ1316"/>
</dbReference>
<evidence type="ECO:0000256" key="15">
    <source>
        <dbReference type="SAM" id="Phobius"/>
    </source>
</evidence>
<keyword evidence="18" id="KW-1185">Reference proteome</keyword>
<feature type="compositionally biased region" description="Basic and acidic residues" evidence="14">
    <location>
        <begin position="116"/>
        <end position="129"/>
    </location>
</feature>
<dbReference type="GO" id="GO:0005254">
    <property type="term" value="F:chloride channel activity"/>
    <property type="evidence" value="ECO:0007669"/>
    <property type="project" value="UniProtKB-KW"/>
</dbReference>
<feature type="compositionally biased region" description="Basic residues" evidence="14">
    <location>
        <begin position="105"/>
        <end position="115"/>
    </location>
</feature>
<evidence type="ECO:0000256" key="4">
    <source>
        <dbReference type="ARBA" id="ARBA00022475"/>
    </source>
</evidence>
<evidence type="ECO:0000256" key="9">
    <source>
        <dbReference type="ARBA" id="ARBA00023173"/>
    </source>
</evidence>
<dbReference type="GeneTree" id="ENSGT00950000183060"/>
<keyword evidence="8 15" id="KW-0472">Membrane</keyword>
<accession>A0A671XMB9</accession>
<feature type="compositionally biased region" description="Basic and acidic residues" evidence="14">
    <location>
        <begin position="94"/>
        <end position="104"/>
    </location>
</feature>
<evidence type="ECO:0000256" key="11">
    <source>
        <dbReference type="ARBA" id="ARBA00023214"/>
    </source>
</evidence>
<keyword evidence="5 15" id="KW-0812">Transmembrane</keyword>
<feature type="transmembrane region" description="Helical" evidence="15">
    <location>
        <begin position="818"/>
        <end position="837"/>
    </location>
</feature>
<keyword evidence="9" id="KW-0869">Chloride channel</keyword>
<keyword evidence="6 15" id="KW-1133">Transmembrane helix</keyword>
<dbReference type="AlphaFoldDB" id="A0A671XMB9"/>